<dbReference type="InterPro" id="IPR003159">
    <property type="entry name" value="Lyase_8_central_dom"/>
</dbReference>
<evidence type="ECO:0000256" key="8">
    <source>
        <dbReference type="SAM" id="SignalP"/>
    </source>
</evidence>
<feature type="active site" evidence="7">
    <location>
        <position position="305"/>
    </location>
</feature>
<dbReference type="Gene3D" id="2.70.98.10">
    <property type="match status" value="1"/>
</dbReference>
<keyword evidence="13" id="KW-1185">Reference proteome</keyword>
<dbReference type="SUPFAM" id="SSF49863">
    <property type="entry name" value="Hyaluronate lyase-like, C-terminal domain"/>
    <property type="match status" value="1"/>
</dbReference>
<dbReference type="InterPro" id="IPR011071">
    <property type="entry name" value="Lyase_8-like_C"/>
</dbReference>
<comment type="subunit">
    <text evidence="3">Monomer.</text>
</comment>
<dbReference type="AlphaFoldDB" id="A0A2T5J989"/>
<keyword evidence="6 12" id="KW-0456">Lyase</keyword>
<dbReference type="PANTHER" id="PTHR38481:SF1">
    <property type="entry name" value="HYALURONATE LYASE"/>
    <property type="match status" value="1"/>
</dbReference>
<dbReference type="GO" id="GO:0005975">
    <property type="term" value="P:carbohydrate metabolic process"/>
    <property type="evidence" value="ECO:0007669"/>
    <property type="project" value="InterPro"/>
</dbReference>
<dbReference type="GO" id="GO:0016837">
    <property type="term" value="F:carbon-oxygen lyase activity, acting on polysaccharides"/>
    <property type="evidence" value="ECO:0007669"/>
    <property type="project" value="UniProtKB-ARBA"/>
</dbReference>
<comment type="similarity">
    <text evidence="2">Belongs to the polysaccharide lyase 8 family.</text>
</comment>
<dbReference type="InterPro" id="IPR038970">
    <property type="entry name" value="Lyase_8"/>
</dbReference>
<evidence type="ECO:0000256" key="1">
    <source>
        <dbReference type="ARBA" id="ARBA00001913"/>
    </source>
</evidence>
<dbReference type="Pfam" id="PF08124">
    <property type="entry name" value="Lyase_8_N"/>
    <property type="match status" value="1"/>
</dbReference>
<dbReference type="Proteomes" id="UP000244168">
    <property type="component" value="Unassembled WGS sequence"/>
</dbReference>
<feature type="active site" evidence="7">
    <location>
        <position position="242"/>
    </location>
</feature>
<dbReference type="Pfam" id="PF02278">
    <property type="entry name" value="Lyase_8"/>
    <property type="match status" value="1"/>
</dbReference>
<evidence type="ECO:0000256" key="6">
    <source>
        <dbReference type="ARBA" id="ARBA00023239"/>
    </source>
</evidence>
<feature type="domain" description="Polysaccharide lyase family 8 C-terminal" evidence="10">
    <location>
        <begin position="620"/>
        <end position="689"/>
    </location>
</feature>
<proteinExistence type="inferred from homology"/>
<evidence type="ECO:0000313" key="13">
    <source>
        <dbReference type="Proteomes" id="UP000244168"/>
    </source>
</evidence>
<evidence type="ECO:0000313" key="12">
    <source>
        <dbReference type="EMBL" id="PTQ96638.1"/>
    </source>
</evidence>
<feature type="chain" id="PRO_5015674654" evidence="8">
    <location>
        <begin position="41"/>
        <end position="738"/>
    </location>
</feature>
<feature type="active site" evidence="7">
    <location>
        <position position="251"/>
    </location>
</feature>
<keyword evidence="5" id="KW-0106">Calcium</keyword>
<dbReference type="SUPFAM" id="SSF74650">
    <property type="entry name" value="Galactose mutarotase-like"/>
    <property type="match status" value="1"/>
</dbReference>
<dbReference type="SUPFAM" id="SSF48230">
    <property type="entry name" value="Chondroitin AC/alginate lyase"/>
    <property type="match status" value="1"/>
</dbReference>
<dbReference type="Gene3D" id="1.50.10.100">
    <property type="entry name" value="Chondroitin AC/alginate lyase"/>
    <property type="match status" value="1"/>
</dbReference>
<evidence type="ECO:0000256" key="2">
    <source>
        <dbReference type="ARBA" id="ARBA00006699"/>
    </source>
</evidence>
<sequence length="738" mass="82205">MPNQTITYQKNQLQSGCLYRASKSFLLLICLFACATGAHAQEQFIDSIKARIYRDLQSEDRSEKLDEAVTSTRKLLTNSDSCWSDMHYEAADPAHLERVLSYTKAYTNKQSRYYHNDWVYNCIVKTLSYWYKTKRVHWNWYSNVIGAPINTGQTLILMDGEQKDLPPALKKRLLAAMDFDGAADPRCKGGANQTDVALHYLYRGVLTRNTSVIDTAAKNSVGRIAYYNNEDGIQNDNSFFAHGPQEAIASYGAVYVYDQYNIAWYLHNTPYALKGKGLAILSSYYLNTYLRSIRNGYLDFDVLGRGVSRTGSLHAGHQTLLDEKIPQTDPANNDQWKKAKTLLDNRAAKNELLMLRHAHYWKADYVQHTGPLYSFNVRMSSVRTLRTEAGNKENLLGGFLPDGSTNVQRRGDEYFNIMPVWEWDKIPGTTAPDCPGDSVARIPKEWGIPGTSSFVGGVSDGKYGATAYDMQYHHVSAKKAWFFFDREVVCLGAGIKTAGKDGLITTINQCWLNGAVTVGTPKQIITIKNGEERSVDQAKWILHDSIGYFLPVAQHLQVSTATQTCSWSRIRTGSADKPVSGSVFKAWLEHKQANDSYAYIVVPGLADVKAMQAYDRHQIEILANTEAAQAVMHRGLDVLQVVLHKVGSVQLGDVTVKADQPCIIMLSGVHSGNAKVYVADPQQTAQKITVDLSLPGRKTIKPFTATMPAGVFAGSTAGYELDHNGMHQLTDNRNGIIE</sequence>
<dbReference type="InterPro" id="IPR004103">
    <property type="entry name" value="Lyase_8_C"/>
</dbReference>
<evidence type="ECO:0000259" key="11">
    <source>
        <dbReference type="Pfam" id="PF08124"/>
    </source>
</evidence>
<dbReference type="GO" id="GO:0005576">
    <property type="term" value="C:extracellular region"/>
    <property type="evidence" value="ECO:0007669"/>
    <property type="project" value="InterPro"/>
</dbReference>
<dbReference type="InterPro" id="IPR014718">
    <property type="entry name" value="GH-type_carb-bd"/>
</dbReference>
<accession>A0A2T5J989</accession>
<reference evidence="12 13" key="1">
    <citation type="submission" date="2018-04" db="EMBL/GenBank/DDBJ databases">
        <title>Genomic Encyclopedia of Archaeal and Bacterial Type Strains, Phase II (KMG-II): from individual species to whole genera.</title>
        <authorList>
            <person name="Goeker M."/>
        </authorList>
    </citation>
    <scope>NUCLEOTIDE SEQUENCE [LARGE SCALE GENOMIC DNA]</scope>
    <source>
        <strain evidence="12 13">DSM 26809</strain>
    </source>
</reference>
<feature type="signal peptide" evidence="8">
    <location>
        <begin position="1"/>
        <end position="40"/>
    </location>
</feature>
<gene>
    <name evidence="12" type="ORF">C8P68_104123</name>
</gene>
<dbReference type="GO" id="GO:0030246">
    <property type="term" value="F:carbohydrate binding"/>
    <property type="evidence" value="ECO:0007669"/>
    <property type="project" value="InterPro"/>
</dbReference>
<evidence type="ECO:0000256" key="5">
    <source>
        <dbReference type="ARBA" id="ARBA00022837"/>
    </source>
</evidence>
<dbReference type="RefSeq" id="WP_107828600.1">
    <property type="nucleotide sequence ID" value="NZ_CP160205.1"/>
</dbReference>
<feature type="domain" description="Polysaccharide lyase family 8 central" evidence="9">
    <location>
        <begin position="357"/>
        <end position="605"/>
    </location>
</feature>
<dbReference type="Pfam" id="PF02884">
    <property type="entry name" value="Lyase_8_C"/>
    <property type="match status" value="1"/>
</dbReference>
<dbReference type="OrthoDB" id="6394136at2"/>
<evidence type="ECO:0000256" key="4">
    <source>
        <dbReference type="ARBA" id="ARBA00022729"/>
    </source>
</evidence>
<keyword evidence="4 8" id="KW-0732">Signal</keyword>
<dbReference type="EMBL" id="QAOQ01000004">
    <property type="protein sequence ID" value="PTQ96638.1"/>
    <property type="molecule type" value="Genomic_DNA"/>
</dbReference>
<feature type="domain" description="Polysaccharide lyase 8 N-terminal alpha-helical" evidence="11">
    <location>
        <begin position="55"/>
        <end position="327"/>
    </location>
</feature>
<evidence type="ECO:0000256" key="7">
    <source>
        <dbReference type="PIRSR" id="PIRSR638970-1"/>
    </source>
</evidence>
<dbReference type="Gene3D" id="2.60.220.10">
    <property type="entry name" value="Polysaccharide lyase family 8-like, C-terminal"/>
    <property type="match status" value="1"/>
</dbReference>
<dbReference type="InterPro" id="IPR008929">
    <property type="entry name" value="Chondroitin_lyas"/>
</dbReference>
<organism evidence="12 13">
    <name type="scientific">Mucilaginibacter yixingensis</name>
    <dbReference type="NCBI Taxonomy" id="1295612"/>
    <lineage>
        <taxon>Bacteria</taxon>
        <taxon>Pseudomonadati</taxon>
        <taxon>Bacteroidota</taxon>
        <taxon>Sphingobacteriia</taxon>
        <taxon>Sphingobacteriales</taxon>
        <taxon>Sphingobacteriaceae</taxon>
        <taxon>Mucilaginibacter</taxon>
    </lineage>
</organism>
<evidence type="ECO:0000259" key="10">
    <source>
        <dbReference type="Pfam" id="PF02884"/>
    </source>
</evidence>
<protein>
    <submittedName>
        <fullName evidence="12">Chondroitin AC lyase</fullName>
    </submittedName>
</protein>
<comment type="caution">
    <text evidence="12">The sequence shown here is derived from an EMBL/GenBank/DDBJ whole genome shotgun (WGS) entry which is preliminary data.</text>
</comment>
<evidence type="ECO:0000259" key="9">
    <source>
        <dbReference type="Pfam" id="PF02278"/>
    </source>
</evidence>
<comment type="cofactor">
    <cofactor evidence="1">
        <name>Ca(2+)</name>
        <dbReference type="ChEBI" id="CHEBI:29108"/>
    </cofactor>
</comment>
<dbReference type="PANTHER" id="PTHR38481">
    <property type="entry name" value="HYALURONATE LYASE"/>
    <property type="match status" value="1"/>
</dbReference>
<evidence type="ECO:0000256" key="3">
    <source>
        <dbReference type="ARBA" id="ARBA00011245"/>
    </source>
</evidence>
<dbReference type="InterPro" id="IPR011013">
    <property type="entry name" value="Gal_mutarotase_sf_dom"/>
</dbReference>
<dbReference type="InterPro" id="IPR012970">
    <property type="entry name" value="Lyase_8_alpha_N"/>
</dbReference>
<name>A0A2T5J989_9SPHI</name>